<evidence type="ECO:0008006" key="3">
    <source>
        <dbReference type="Google" id="ProtNLM"/>
    </source>
</evidence>
<keyword evidence="1" id="KW-1133">Transmembrane helix</keyword>
<dbReference type="AlphaFoldDB" id="A0A3B1AV83"/>
<evidence type="ECO:0000256" key="1">
    <source>
        <dbReference type="SAM" id="Phobius"/>
    </source>
</evidence>
<sequence length="174" mass="19652">MKTSPLQLYDRLVLGRPGLTLLLVLLVTGFFSWFIQDFKLDISADALVLENDKDLRYYRSISARYGSDDYLVITYTPNAGLFNPQTLDDLQRLRDSLVDIERVESVISILDVPLISSPPMDLSELQEGIRTLRDPNTDFELAKKELRESPLYRNRLVSTSQAGLSVQIAVGVNS</sequence>
<organism evidence="2">
    <name type="scientific">hydrothermal vent metagenome</name>
    <dbReference type="NCBI Taxonomy" id="652676"/>
    <lineage>
        <taxon>unclassified sequences</taxon>
        <taxon>metagenomes</taxon>
        <taxon>ecological metagenomes</taxon>
    </lineage>
</organism>
<accession>A0A3B1AV83</accession>
<name>A0A3B1AV83_9ZZZZ</name>
<proteinExistence type="predicted"/>
<feature type="transmembrane region" description="Helical" evidence="1">
    <location>
        <begin position="12"/>
        <end position="35"/>
    </location>
</feature>
<reference evidence="2" key="1">
    <citation type="submission" date="2018-06" db="EMBL/GenBank/DDBJ databases">
        <authorList>
            <person name="Zhirakovskaya E."/>
        </authorList>
    </citation>
    <scope>NUCLEOTIDE SEQUENCE</scope>
</reference>
<dbReference type="EMBL" id="UOFX01000027">
    <property type="protein sequence ID" value="VAX07672.1"/>
    <property type="molecule type" value="Genomic_DNA"/>
</dbReference>
<gene>
    <name evidence="2" type="ORF">MNBD_GAMMA26-1405</name>
</gene>
<evidence type="ECO:0000313" key="2">
    <source>
        <dbReference type="EMBL" id="VAX07672.1"/>
    </source>
</evidence>
<protein>
    <recommendedName>
        <fullName evidence="3">RND transporter</fullName>
    </recommendedName>
</protein>
<keyword evidence="1" id="KW-0472">Membrane</keyword>
<keyword evidence="1" id="KW-0812">Transmembrane</keyword>